<dbReference type="AlphaFoldDB" id="A0A2U3L9L3"/>
<evidence type="ECO:0000313" key="2">
    <source>
        <dbReference type="EMBL" id="SPF48566.1"/>
    </source>
</evidence>
<organism evidence="2 3">
    <name type="scientific">Candidatus Sulfotelmatobacter kueseliae</name>
    <dbReference type="NCBI Taxonomy" id="2042962"/>
    <lineage>
        <taxon>Bacteria</taxon>
        <taxon>Pseudomonadati</taxon>
        <taxon>Acidobacteriota</taxon>
        <taxon>Terriglobia</taxon>
        <taxon>Terriglobales</taxon>
        <taxon>Candidatus Korobacteraceae</taxon>
        <taxon>Candidatus Sulfotelmatobacter</taxon>
    </lineage>
</organism>
<name>A0A2U3L9L3_9BACT</name>
<evidence type="ECO:0000256" key="1">
    <source>
        <dbReference type="SAM" id="MobiDB-lite"/>
    </source>
</evidence>
<proteinExistence type="predicted"/>
<evidence type="ECO:0000313" key="3">
    <source>
        <dbReference type="Proteomes" id="UP000238701"/>
    </source>
</evidence>
<protein>
    <submittedName>
        <fullName evidence="2">Uncharacterized protein</fullName>
    </submittedName>
</protein>
<feature type="region of interest" description="Disordered" evidence="1">
    <location>
        <begin position="30"/>
        <end position="63"/>
    </location>
</feature>
<sequence>MKRKDLVGSFGKIKLGILFAPTRLRLIRERTSHTQSASSPLRPPSTAFRNRHQVFRSAASPWR</sequence>
<accession>A0A2U3L9L3</accession>
<dbReference type="EMBL" id="OMOD01000185">
    <property type="protein sequence ID" value="SPF48566.1"/>
    <property type="molecule type" value="Genomic_DNA"/>
</dbReference>
<dbReference type="Proteomes" id="UP000238701">
    <property type="component" value="Unassembled WGS sequence"/>
</dbReference>
<reference evidence="3" key="1">
    <citation type="submission" date="2018-02" db="EMBL/GenBank/DDBJ databases">
        <authorList>
            <person name="Hausmann B."/>
        </authorList>
    </citation>
    <scope>NUCLEOTIDE SEQUENCE [LARGE SCALE GENOMIC DNA]</scope>
    <source>
        <strain evidence="3">Peat soil MAG SbA1</strain>
    </source>
</reference>
<gene>
    <name evidence="2" type="ORF">SBA1_870005</name>
</gene>